<accession>A0A367ZQ18</accession>
<evidence type="ECO:0000313" key="9">
    <source>
        <dbReference type="Proteomes" id="UP000252355"/>
    </source>
</evidence>
<dbReference type="Proteomes" id="UP000252355">
    <property type="component" value="Unassembled WGS sequence"/>
</dbReference>
<evidence type="ECO:0000259" key="7">
    <source>
        <dbReference type="Pfam" id="PF04893"/>
    </source>
</evidence>
<evidence type="ECO:0000256" key="6">
    <source>
        <dbReference type="SAM" id="Phobius"/>
    </source>
</evidence>
<comment type="subcellular location">
    <subcellularLocation>
        <location evidence="1">Membrane</location>
        <topology evidence="1">Multi-pass membrane protein</topology>
    </subcellularLocation>
</comment>
<dbReference type="AlphaFoldDB" id="A0A367ZQ18"/>
<feature type="compositionally biased region" description="Low complexity" evidence="5">
    <location>
        <begin position="76"/>
        <end position="104"/>
    </location>
</feature>
<evidence type="ECO:0000256" key="1">
    <source>
        <dbReference type="ARBA" id="ARBA00004141"/>
    </source>
</evidence>
<dbReference type="GO" id="GO:0016020">
    <property type="term" value="C:membrane"/>
    <property type="evidence" value="ECO:0007669"/>
    <property type="project" value="UniProtKB-SubCell"/>
</dbReference>
<organism evidence="8 9">
    <name type="scientific">Candidatus Ozemobacter sibiricus</name>
    <dbReference type="NCBI Taxonomy" id="2268124"/>
    <lineage>
        <taxon>Bacteria</taxon>
        <taxon>Candidatus Ozemobacteria</taxon>
        <taxon>Candidatus Ozemobacterales</taxon>
        <taxon>Candidatus Ozemobacteraceae</taxon>
        <taxon>Candidatus Ozemobacter</taxon>
    </lineage>
</organism>
<feature type="transmembrane region" description="Helical" evidence="6">
    <location>
        <begin position="234"/>
        <end position="262"/>
    </location>
</feature>
<feature type="region of interest" description="Disordered" evidence="5">
    <location>
        <begin position="68"/>
        <end position="104"/>
    </location>
</feature>
<comment type="caution">
    <text evidence="8">The sequence shown here is derived from an EMBL/GenBank/DDBJ whole genome shotgun (WGS) entry which is preliminary data.</text>
</comment>
<evidence type="ECO:0000313" key="8">
    <source>
        <dbReference type="EMBL" id="RCK79472.1"/>
    </source>
</evidence>
<keyword evidence="4 6" id="KW-0472">Membrane</keyword>
<sequence>MAVDPYAELESRHRDLLARLKAGQLTQAAFVDQVNALRHCDEQGRWWQISPHTGSWIFYDGTAWKDGVPPRPAPVPGVGAPSGADQASPATGGSPAAGVPAPAAEASGVQSSEAAAGLSAGSVAAGQGVPAGGVVISPQMIEVVKRAMMLDPEAYRLVADDPGWTIPAVVLLLLNSLLVVRIGYGTISQFLQIVYLALMIGGFAGAVAVLFLVGNRFTERRPDALGWLRALALAQIPMFTILIPLIGSLLSCWGLLTFLTAVRGAGGVGWGKAVLLSLGVGLVVGVPLSILHMIVIWLFGASMAAGLGAPATYR</sequence>
<proteinExistence type="predicted"/>
<protein>
    <recommendedName>
        <fullName evidence="7">Yip1 domain-containing protein</fullName>
    </recommendedName>
</protein>
<feature type="transmembrane region" description="Helical" evidence="6">
    <location>
        <begin position="274"/>
        <end position="299"/>
    </location>
</feature>
<dbReference type="EMBL" id="QOQW01000012">
    <property type="protein sequence ID" value="RCK79472.1"/>
    <property type="molecule type" value="Genomic_DNA"/>
</dbReference>
<reference evidence="8 9" key="1">
    <citation type="submission" date="2018-05" db="EMBL/GenBank/DDBJ databases">
        <title>A metagenomic window into the 2 km-deep terrestrial subsurface aquifer revealed taxonomically and functionally diverse microbial community comprising novel uncultured bacterial lineages.</title>
        <authorList>
            <person name="Kadnikov V.V."/>
            <person name="Mardanov A.V."/>
            <person name="Beletsky A.V."/>
            <person name="Banks D."/>
            <person name="Pimenov N.V."/>
            <person name="Frank Y.A."/>
            <person name="Karnachuk O.V."/>
            <person name="Ravin N.V."/>
        </authorList>
    </citation>
    <scope>NUCLEOTIDE SEQUENCE [LARGE SCALE GENOMIC DNA]</scope>
    <source>
        <strain evidence="8">BY5</strain>
    </source>
</reference>
<feature type="transmembrane region" description="Helical" evidence="6">
    <location>
        <begin position="164"/>
        <end position="184"/>
    </location>
</feature>
<feature type="domain" description="Yip1" evidence="7">
    <location>
        <begin position="148"/>
        <end position="289"/>
    </location>
</feature>
<dbReference type="InterPro" id="IPR006977">
    <property type="entry name" value="Yip1_dom"/>
</dbReference>
<evidence type="ECO:0000256" key="5">
    <source>
        <dbReference type="SAM" id="MobiDB-lite"/>
    </source>
</evidence>
<keyword evidence="2 6" id="KW-0812">Transmembrane</keyword>
<feature type="transmembrane region" description="Helical" evidence="6">
    <location>
        <begin position="193"/>
        <end position="214"/>
    </location>
</feature>
<evidence type="ECO:0000256" key="2">
    <source>
        <dbReference type="ARBA" id="ARBA00022692"/>
    </source>
</evidence>
<evidence type="ECO:0000256" key="3">
    <source>
        <dbReference type="ARBA" id="ARBA00022989"/>
    </source>
</evidence>
<keyword evidence="3 6" id="KW-1133">Transmembrane helix</keyword>
<dbReference type="Pfam" id="PF04893">
    <property type="entry name" value="Yip1"/>
    <property type="match status" value="1"/>
</dbReference>
<name>A0A367ZQ18_9BACT</name>
<evidence type="ECO:0000256" key="4">
    <source>
        <dbReference type="ARBA" id="ARBA00023136"/>
    </source>
</evidence>
<gene>
    <name evidence="8" type="ORF">OZSIB_4226</name>
</gene>